<reference evidence="5 6" key="1">
    <citation type="submission" date="2018-05" db="EMBL/GenBank/DDBJ databases">
        <title>Genomic Encyclopedia of Archaeal and Bacterial Type Strains, Phase II (KMG-II): from individual species to whole genera.</title>
        <authorList>
            <person name="Goeker M."/>
        </authorList>
    </citation>
    <scope>NUCLEOTIDE SEQUENCE [LARGE SCALE GENOMIC DNA]</scope>
    <source>
        <strain evidence="5 6">DSM 23514</strain>
    </source>
</reference>
<dbReference type="AlphaFoldDB" id="A0A316DZB8"/>
<feature type="chain" id="PRO_5016392920" evidence="3">
    <location>
        <begin position="25"/>
        <end position="715"/>
    </location>
</feature>
<protein>
    <submittedName>
        <fullName evidence="4">Alpha-galactosidase</fullName>
    </submittedName>
    <submittedName>
        <fullName evidence="5">Melibiase</fullName>
    </submittedName>
</protein>
<comment type="caution">
    <text evidence="5">The sequence shown here is derived from an EMBL/GenBank/DDBJ whole genome shotgun (WGS) entry which is preliminary data.</text>
</comment>
<dbReference type="PRINTS" id="PR00743">
    <property type="entry name" value="GLHYDRLASE36"/>
</dbReference>
<keyword evidence="7" id="KW-1185">Reference proteome</keyword>
<name>A0A316DZB8_9FLAO</name>
<dbReference type="GO" id="GO:0016052">
    <property type="term" value="P:carbohydrate catabolic process"/>
    <property type="evidence" value="ECO:0007669"/>
    <property type="project" value="InterPro"/>
</dbReference>
<accession>A0A316DZB8</accession>
<dbReference type="PROSITE" id="PS51257">
    <property type="entry name" value="PROKAR_LIPOPROTEIN"/>
    <property type="match status" value="1"/>
</dbReference>
<dbReference type="EMBL" id="JACWLN010000005">
    <property type="protein sequence ID" value="MBD1261434.1"/>
    <property type="molecule type" value="Genomic_DNA"/>
</dbReference>
<dbReference type="GO" id="GO:0004557">
    <property type="term" value="F:alpha-galactosidase activity"/>
    <property type="evidence" value="ECO:0007669"/>
    <property type="project" value="InterPro"/>
</dbReference>
<dbReference type="EMBL" id="QGGQ01000006">
    <property type="protein sequence ID" value="PWK22768.1"/>
    <property type="molecule type" value="Genomic_DNA"/>
</dbReference>
<dbReference type="PANTHER" id="PTHR43053:SF3">
    <property type="entry name" value="ALPHA-GALACTOSIDASE C-RELATED"/>
    <property type="match status" value="1"/>
</dbReference>
<dbReference type="InterPro" id="IPR002252">
    <property type="entry name" value="Glyco_hydro_36"/>
</dbReference>
<evidence type="ECO:0000256" key="3">
    <source>
        <dbReference type="SAM" id="SignalP"/>
    </source>
</evidence>
<dbReference type="InterPro" id="IPR050985">
    <property type="entry name" value="Alpha-glycosidase_related"/>
</dbReference>
<organism evidence="5 6">
    <name type="scientific">Maribacter polysiphoniae</name>
    <dbReference type="NCBI Taxonomy" id="429344"/>
    <lineage>
        <taxon>Bacteria</taxon>
        <taxon>Pseudomonadati</taxon>
        <taxon>Bacteroidota</taxon>
        <taxon>Flavobacteriia</taxon>
        <taxon>Flavobacteriales</taxon>
        <taxon>Flavobacteriaceae</taxon>
        <taxon>Maribacter</taxon>
    </lineage>
</organism>
<evidence type="ECO:0000256" key="2">
    <source>
        <dbReference type="ARBA" id="ARBA00023295"/>
    </source>
</evidence>
<dbReference type="Proteomes" id="UP000245667">
    <property type="component" value="Unassembled WGS sequence"/>
</dbReference>
<evidence type="ECO:0000313" key="7">
    <source>
        <dbReference type="Proteomes" id="UP000651837"/>
    </source>
</evidence>
<keyword evidence="2" id="KW-0326">Glycosidase</keyword>
<keyword evidence="3" id="KW-0732">Signal</keyword>
<dbReference type="InterPro" id="IPR017853">
    <property type="entry name" value="GH"/>
</dbReference>
<dbReference type="Proteomes" id="UP000651837">
    <property type="component" value="Unassembled WGS sequence"/>
</dbReference>
<dbReference type="Pfam" id="PF02065">
    <property type="entry name" value="Melibiase"/>
    <property type="match status" value="1"/>
</dbReference>
<keyword evidence="1" id="KW-0378">Hydrolase</keyword>
<dbReference type="RefSeq" id="WP_170117850.1">
    <property type="nucleotide sequence ID" value="NZ_JACWLN010000005.1"/>
</dbReference>
<reference evidence="4 7" key="2">
    <citation type="submission" date="2020-07" db="EMBL/GenBank/DDBJ databases">
        <title>The draft genome sequence of Maribacter polysiphoniae KCTC 22021.</title>
        <authorList>
            <person name="Mu L."/>
        </authorList>
    </citation>
    <scope>NUCLEOTIDE SEQUENCE [LARGE SCALE GENOMIC DNA]</scope>
    <source>
        <strain evidence="4 7">KCTC 22021</strain>
    </source>
</reference>
<gene>
    <name evidence="4" type="ORF">HZY62_12590</name>
    <name evidence="5" type="ORF">LX92_02705</name>
</gene>
<proteinExistence type="predicted"/>
<evidence type="ECO:0000256" key="1">
    <source>
        <dbReference type="ARBA" id="ARBA00022801"/>
    </source>
</evidence>
<evidence type="ECO:0000313" key="6">
    <source>
        <dbReference type="Proteomes" id="UP000245667"/>
    </source>
</evidence>
<dbReference type="Gene3D" id="3.20.20.70">
    <property type="entry name" value="Aldolase class I"/>
    <property type="match status" value="1"/>
</dbReference>
<evidence type="ECO:0000313" key="5">
    <source>
        <dbReference type="EMBL" id="PWK22768.1"/>
    </source>
</evidence>
<dbReference type="SUPFAM" id="SSF51445">
    <property type="entry name" value="(Trans)glycosidases"/>
    <property type="match status" value="1"/>
</dbReference>
<feature type="signal peptide" evidence="3">
    <location>
        <begin position="1"/>
        <end position="24"/>
    </location>
</feature>
<dbReference type="PANTHER" id="PTHR43053">
    <property type="entry name" value="GLYCOSIDASE FAMILY 31"/>
    <property type="match status" value="1"/>
</dbReference>
<dbReference type="InterPro" id="IPR013785">
    <property type="entry name" value="Aldolase_TIM"/>
</dbReference>
<evidence type="ECO:0000313" key="4">
    <source>
        <dbReference type="EMBL" id="MBD1261434.1"/>
    </source>
</evidence>
<sequence>MELKKSNLRVLLYLVFIIALQSCADQDQSVITYSFENEIHHFNNQEILLEIDNKMKIIPSYKTKNTILSVVVDDSLPNDYLFIEGNPISDFNVTKKELTEVNTEFGTGKRLKLYGEYKGLVNHKSLAIQKVLTIELYEDFPNSVITYVAYTNSSKTPITIDKLVETQYTLNRKLVNPSKKNYDFALFQGCGVDWGLDYAHIEMTPTYAATNFMGVEVASRDPSGGGIPLLDLWGKEMGMSIAHISKKPEFVSMPIKTLKNGNIQYAIEEAHSAQNGTIVLDSEDTYTTIKNAVTVHNLDYFDALRRYAEFLNAQGIKTFKKTPDDVPDTYWKTWGYELDFKVKDIYAKVPEFKELGIEMVVLDDGWFSNYGDWEPSTDKHKFPEGRKDLIAFVNNMHKEDLKVGVWWCPLSVEPDTEVAKANPDWLMLQKNGEPYIMEEPTSYYLCPDYQPVLEFWEQQVEKIYVTFDLDFIYNDWANLIEVPPCYNPKHKHKSPLSPYWNMPEQFKIIYDKAQSIKPGCAVEMCECGRPHDPYKMPFYNITNASDATSKKQVREKLKVEKALNGSSVYFNPGYILPHREEGWNYDPCEIDECVAMGGYFETYYTEISPEKKEEWKKWLKIYREEEIYKGEYLNLYDIANDYPEFHVTKKENTLYYFAPGPFKGKVTLRGLKGSTTYTIKDLGTDKTIATIDGSVANVNISTENDIYLKVTPLTK</sequence>